<dbReference type="AlphaFoldDB" id="X7F6Q5"/>
<comment type="subcellular location">
    <subcellularLocation>
        <location evidence="8">Cell membrane</location>
    </subcellularLocation>
</comment>
<dbReference type="InterPro" id="IPR038107">
    <property type="entry name" value="Glycos_transf_N_sf"/>
</dbReference>
<evidence type="ECO:0000256" key="1">
    <source>
        <dbReference type="ARBA" id="ARBA00003394"/>
    </source>
</evidence>
<dbReference type="UniPathway" id="UPA00958"/>
<dbReference type="Proteomes" id="UP000023430">
    <property type="component" value="Unassembled WGS sequence"/>
</dbReference>
<sequence length="401" mass="42392">MARRPFSLSAYLAFAGRRAPGTAPFSGPAARPRGPLVWLHAGSVPIARALATLAQRLAQQVPEIAVLRTGAWEDGAQPLPPENLPDAQRFLDAWRPALCLWASTTLNPALLWSAKTANIPLLHADPGGDAHAAQAPRWLPDPVPGTLALFDTIFTPDAAAERRLPRVMTGALNLQRTGPLTETTLPLDCDETQHEDLLTALAGRPVWLAARLQQGEPRAVIEAHARAVRLAHRLLLAMVPETEAAAAEMRAMAEASDLRLCRWSDGDFPDENAQVVLCDGPADLGLWYRLAPLSFLGGSLSAGTGGTDPLEAAALGTAILYGPNVGRYLASYTRLVEVGAARIVRDVDSLSGAVSQLVAPDRAAAMAHAGWDVVSEGAGATDAVIERIAALLDAAPRRTPA</sequence>
<reference evidence="10 11" key="1">
    <citation type="submission" date="2014-01" db="EMBL/GenBank/DDBJ databases">
        <title>Roseivivax isoporae LMG 25204 Genome Sequencing.</title>
        <authorList>
            <person name="Lai Q."/>
            <person name="Li G."/>
            <person name="Shao Z."/>
        </authorList>
    </citation>
    <scope>NUCLEOTIDE SEQUENCE [LARGE SCALE GENOMIC DNA]</scope>
    <source>
        <strain evidence="10 11">LMG 25204</strain>
    </source>
</reference>
<comment type="catalytic activity">
    <reaction evidence="7 8">
        <text>lipid IVA (E. coli) + CMP-3-deoxy-beta-D-manno-octulosonate = alpha-Kdo-(2-&gt;6)-lipid IVA (E. coli) + CMP + H(+)</text>
        <dbReference type="Rhea" id="RHEA:28066"/>
        <dbReference type="ChEBI" id="CHEBI:15378"/>
        <dbReference type="ChEBI" id="CHEBI:58603"/>
        <dbReference type="ChEBI" id="CHEBI:60364"/>
        <dbReference type="ChEBI" id="CHEBI:60377"/>
        <dbReference type="ChEBI" id="CHEBI:85987"/>
        <dbReference type="EC" id="2.4.99.12"/>
    </reaction>
</comment>
<dbReference type="EC" id="2.4.99.12" evidence="3 8"/>
<keyword evidence="11" id="KW-1185">Reference proteome</keyword>
<dbReference type="Pfam" id="PF04413">
    <property type="entry name" value="Glycos_transf_N"/>
    <property type="match status" value="1"/>
</dbReference>
<dbReference type="InterPro" id="IPR039901">
    <property type="entry name" value="Kdotransferase"/>
</dbReference>
<dbReference type="InterPro" id="IPR007507">
    <property type="entry name" value="Glycos_transf_N"/>
</dbReference>
<dbReference type="GO" id="GO:0043842">
    <property type="term" value="F:Kdo transferase activity"/>
    <property type="evidence" value="ECO:0007669"/>
    <property type="project" value="UniProtKB-EC"/>
</dbReference>
<keyword evidence="5 8" id="KW-0808">Transferase</keyword>
<comment type="pathway">
    <text evidence="2 8">Bacterial outer membrane biogenesis; LPS core biosynthesis.</text>
</comment>
<comment type="caution">
    <text evidence="10">The sequence shown here is derived from an EMBL/GenBank/DDBJ whole genome shotgun (WGS) entry which is preliminary data.</text>
</comment>
<dbReference type="STRING" id="1449351.RISW2_06180"/>
<protein>
    <recommendedName>
        <fullName evidence="4 8">3-deoxy-D-manno-octulosonic acid transferase</fullName>
        <shortName evidence="8">Kdo transferase</shortName>
        <ecNumber evidence="3 8">2.4.99.12</ecNumber>
    </recommendedName>
    <alternativeName>
        <fullName evidence="6 8">Lipid IV(A) 3-deoxy-D-manno-octulosonic acid transferase</fullName>
    </alternativeName>
</protein>
<name>X7F6Q5_9RHOB</name>
<dbReference type="OrthoDB" id="9789797at2"/>
<dbReference type="EMBL" id="JAME01000018">
    <property type="protein sequence ID" value="ETX28475.1"/>
    <property type="molecule type" value="Genomic_DNA"/>
</dbReference>
<comment type="similarity">
    <text evidence="8">Belongs to the glycosyltransferase group 1 family.</text>
</comment>
<organism evidence="10 11">
    <name type="scientific">Roseivivax isoporae LMG 25204</name>
    <dbReference type="NCBI Taxonomy" id="1449351"/>
    <lineage>
        <taxon>Bacteria</taxon>
        <taxon>Pseudomonadati</taxon>
        <taxon>Pseudomonadota</taxon>
        <taxon>Alphaproteobacteria</taxon>
        <taxon>Rhodobacterales</taxon>
        <taxon>Roseobacteraceae</taxon>
        <taxon>Roseivivax</taxon>
    </lineage>
</organism>
<dbReference type="Gene3D" id="3.40.50.2000">
    <property type="entry name" value="Glycogen Phosphorylase B"/>
    <property type="match status" value="1"/>
</dbReference>
<evidence type="ECO:0000259" key="9">
    <source>
        <dbReference type="Pfam" id="PF04413"/>
    </source>
</evidence>
<evidence type="ECO:0000313" key="10">
    <source>
        <dbReference type="EMBL" id="ETX28475.1"/>
    </source>
</evidence>
<dbReference type="GO" id="GO:0005886">
    <property type="term" value="C:plasma membrane"/>
    <property type="evidence" value="ECO:0007669"/>
    <property type="project" value="UniProtKB-SubCell"/>
</dbReference>
<evidence type="ECO:0000256" key="3">
    <source>
        <dbReference type="ARBA" id="ARBA00012621"/>
    </source>
</evidence>
<dbReference type="SUPFAM" id="SSF53756">
    <property type="entry name" value="UDP-Glycosyltransferase/glycogen phosphorylase"/>
    <property type="match status" value="1"/>
</dbReference>
<dbReference type="eggNOG" id="COG1519">
    <property type="taxonomic scope" value="Bacteria"/>
</dbReference>
<keyword evidence="8" id="KW-0472">Membrane</keyword>
<accession>X7F6Q5</accession>
<keyword evidence="8" id="KW-1003">Cell membrane</keyword>
<evidence type="ECO:0000256" key="7">
    <source>
        <dbReference type="ARBA" id="ARBA00049183"/>
    </source>
</evidence>
<dbReference type="GO" id="GO:0009244">
    <property type="term" value="P:lipopolysaccharide core region biosynthetic process"/>
    <property type="evidence" value="ECO:0007669"/>
    <property type="project" value="UniProtKB-UniRule"/>
</dbReference>
<dbReference type="PANTHER" id="PTHR42755:SF1">
    <property type="entry name" value="3-DEOXY-D-MANNO-OCTULOSONIC ACID TRANSFERASE, MITOCHONDRIAL-RELATED"/>
    <property type="match status" value="1"/>
</dbReference>
<evidence type="ECO:0000256" key="2">
    <source>
        <dbReference type="ARBA" id="ARBA00004713"/>
    </source>
</evidence>
<comment type="function">
    <text evidence="1 8">Involved in lipopolysaccharide (LPS) biosynthesis. Catalyzes the transfer of 3-deoxy-D-manno-octulosonate (Kdo) residue(s) from CMP-Kdo to lipid IV(A), the tetraacyldisaccharide-1,4'-bisphosphate precursor of lipid A.</text>
</comment>
<dbReference type="RefSeq" id="WP_043771680.1">
    <property type="nucleotide sequence ID" value="NZ_JAME01000018.1"/>
</dbReference>
<evidence type="ECO:0000256" key="4">
    <source>
        <dbReference type="ARBA" id="ARBA00019077"/>
    </source>
</evidence>
<dbReference type="PANTHER" id="PTHR42755">
    <property type="entry name" value="3-DEOXY-MANNO-OCTULOSONATE CYTIDYLYLTRANSFERASE"/>
    <property type="match status" value="1"/>
</dbReference>
<gene>
    <name evidence="10" type="ORF">RISW2_06180</name>
</gene>
<dbReference type="Gene3D" id="3.40.50.11720">
    <property type="entry name" value="3-Deoxy-D-manno-octulosonic-acid transferase, N-terminal domain"/>
    <property type="match status" value="1"/>
</dbReference>
<evidence type="ECO:0000256" key="8">
    <source>
        <dbReference type="RuleBase" id="RU365103"/>
    </source>
</evidence>
<evidence type="ECO:0000256" key="6">
    <source>
        <dbReference type="ARBA" id="ARBA00031445"/>
    </source>
</evidence>
<feature type="domain" description="3-deoxy-D-manno-octulosonic-acid transferase N-terminal" evidence="9">
    <location>
        <begin position="31"/>
        <end position="171"/>
    </location>
</feature>
<keyword evidence="8" id="KW-0448">Lipopolysaccharide biosynthesis</keyword>
<evidence type="ECO:0000313" key="11">
    <source>
        <dbReference type="Proteomes" id="UP000023430"/>
    </source>
</evidence>
<evidence type="ECO:0000256" key="5">
    <source>
        <dbReference type="ARBA" id="ARBA00022679"/>
    </source>
</evidence>
<proteinExistence type="inferred from homology"/>
<dbReference type="GO" id="GO:0009245">
    <property type="term" value="P:lipid A biosynthetic process"/>
    <property type="evidence" value="ECO:0007669"/>
    <property type="project" value="TreeGrafter"/>
</dbReference>